<sequence>VARVSVTTSSSRLRSNGTSATQITVVPIIRPRIIKSRATASASTMGSAKMNGGRAHPLRNNPYAMPNLPSKVSAASLTMTGPAPLLPQKSPKGYQLRPRRSYSPTQLAAAGKDYAADLPPNTQALLGPRKSNVVDGKR</sequence>
<reference evidence="3" key="1">
    <citation type="submission" date="2022-11" db="UniProtKB">
        <authorList>
            <consortium name="WormBaseParasite"/>
        </authorList>
    </citation>
    <scope>IDENTIFICATION</scope>
</reference>
<evidence type="ECO:0000313" key="2">
    <source>
        <dbReference type="Proteomes" id="UP000887566"/>
    </source>
</evidence>
<organism evidence="2 3">
    <name type="scientific">Plectus sambesii</name>
    <dbReference type="NCBI Taxonomy" id="2011161"/>
    <lineage>
        <taxon>Eukaryota</taxon>
        <taxon>Metazoa</taxon>
        <taxon>Ecdysozoa</taxon>
        <taxon>Nematoda</taxon>
        <taxon>Chromadorea</taxon>
        <taxon>Plectida</taxon>
        <taxon>Plectina</taxon>
        <taxon>Plectoidea</taxon>
        <taxon>Plectidae</taxon>
        <taxon>Plectus</taxon>
    </lineage>
</organism>
<keyword evidence="2" id="KW-1185">Reference proteome</keyword>
<feature type="region of interest" description="Disordered" evidence="1">
    <location>
        <begin position="37"/>
        <end position="138"/>
    </location>
</feature>
<dbReference type="Proteomes" id="UP000887566">
    <property type="component" value="Unplaced"/>
</dbReference>
<evidence type="ECO:0000256" key="1">
    <source>
        <dbReference type="SAM" id="MobiDB-lite"/>
    </source>
</evidence>
<evidence type="ECO:0000313" key="3">
    <source>
        <dbReference type="WBParaSite" id="PSAMB.scaffold576size46676.g7283.t1"/>
    </source>
</evidence>
<dbReference type="AlphaFoldDB" id="A0A914WYP9"/>
<proteinExistence type="predicted"/>
<name>A0A914WYP9_9BILA</name>
<dbReference type="WBParaSite" id="PSAMB.scaffold576size46676.g7283.t1">
    <property type="protein sequence ID" value="PSAMB.scaffold576size46676.g7283.t1"/>
    <property type="gene ID" value="PSAMB.scaffold576size46676.g7283"/>
</dbReference>
<accession>A0A914WYP9</accession>
<protein>
    <submittedName>
        <fullName evidence="3">Uncharacterized protein</fullName>
    </submittedName>
</protein>